<keyword evidence="10" id="KW-1185">Reference proteome</keyword>
<dbReference type="Pfam" id="PF01925">
    <property type="entry name" value="TauE"/>
    <property type="match status" value="1"/>
</dbReference>
<feature type="transmembrane region" description="Helical" evidence="8">
    <location>
        <begin position="112"/>
        <end position="131"/>
    </location>
</feature>
<evidence type="ECO:0000256" key="3">
    <source>
        <dbReference type="ARBA" id="ARBA00022448"/>
    </source>
</evidence>
<evidence type="ECO:0000256" key="1">
    <source>
        <dbReference type="ARBA" id="ARBA00004651"/>
    </source>
</evidence>
<name>A0A4S4B085_9RHOO</name>
<sequence>MICLCPAATIPSTGGQGVDSVIWVVILGAGLAGFVQGLSGFGFGLVAVSVWAWVLEPRLAAALAVFGALTGQLIAAAAVRRAFDPRLLGPFVLGGLCGLPLGVLLLPHLDMLWFRTLLGTLLVLWCPAMLMARHLPRITRGGVLADAAVGLGGGVLAGLGGFTGTLPTLWGTLRGFDKHALRTVVQNFNLAMLLAAMAAYLATGMVTRDMLPHFAVVAPALLLPALLGTRVYNGLGETRFRQIVLGLLTVSGLALLASSLPRLLTGLAAPRL</sequence>
<dbReference type="InterPro" id="IPR052017">
    <property type="entry name" value="TSUP"/>
</dbReference>
<dbReference type="AlphaFoldDB" id="A0A4S4B085"/>
<dbReference type="InterPro" id="IPR002781">
    <property type="entry name" value="TM_pro_TauE-like"/>
</dbReference>
<organism evidence="9 10">
    <name type="scientific">Pseudothauera nasutitermitis</name>
    <dbReference type="NCBI Taxonomy" id="2565930"/>
    <lineage>
        <taxon>Bacteria</taxon>
        <taxon>Pseudomonadati</taxon>
        <taxon>Pseudomonadota</taxon>
        <taxon>Betaproteobacteria</taxon>
        <taxon>Rhodocyclales</taxon>
        <taxon>Zoogloeaceae</taxon>
        <taxon>Pseudothauera</taxon>
    </lineage>
</organism>
<evidence type="ECO:0000256" key="4">
    <source>
        <dbReference type="ARBA" id="ARBA00022475"/>
    </source>
</evidence>
<dbReference type="Proteomes" id="UP000308430">
    <property type="component" value="Unassembled WGS sequence"/>
</dbReference>
<accession>A0A4S4B085</accession>
<feature type="transmembrane region" description="Helical" evidence="8">
    <location>
        <begin position="60"/>
        <end position="80"/>
    </location>
</feature>
<dbReference type="OrthoDB" id="8717848at2"/>
<protein>
    <recommendedName>
        <fullName evidence="8">Probable membrane transporter protein</fullName>
    </recommendedName>
</protein>
<comment type="caution">
    <text evidence="9">The sequence shown here is derived from an EMBL/GenBank/DDBJ whole genome shotgun (WGS) entry which is preliminary data.</text>
</comment>
<dbReference type="EMBL" id="SSOC01000003">
    <property type="protein sequence ID" value="THF65861.1"/>
    <property type="molecule type" value="Genomic_DNA"/>
</dbReference>
<comment type="similarity">
    <text evidence="2 8">Belongs to the 4-toluene sulfonate uptake permease (TSUP) (TC 2.A.102) family.</text>
</comment>
<keyword evidence="3" id="KW-0813">Transport</keyword>
<evidence type="ECO:0000256" key="5">
    <source>
        <dbReference type="ARBA" id="ARBA00022692"/>
    </source>
</evidence>
<feature type="transmembrane region" description="Helical" evidence="8">
    <location>
        <begin position="21"/>
        <end position="54"/>
    </location>
</feature>
<evidence type="ECO:0000256" key="2">
    <source>
        <dbReference type="ARBA" id="ARBA00009142"/>
    </source>
</evidence>
<evidence type="ECO:0000256" key="6">
    <source>
        <dbReference type="ARBA" id="ARBA00022989"/>
    </source>
</evidence>
<proteinExistence type="inferred from homology"/>
<evidence type="ECO:0000313" key="9">
    <source>
        <dbReference type="EMBL" id="THF65861.1"/>
    </source>
</evidence>
<keyword evidence="4 8" id="KW-1003">Cell membrane</keyword>
<feature type="transmembrane region" description="Helical" evidence="8">
    <location>
        <begin position="143"/>
        <end position="164"/>
    </location>
</feature>
<evidence type="ECO:0000256" key="7">
    <source>
        <dbReference type="ARBA" id="ARBA00023136"/>
    </source>
</evidence>
<evidence type="ECO:0000313" key="10">
    <source>
        <dbReference type="Proteomes" id="UP000308430"/>
    </source>
</evidence>
<comment type="subcellular location">
    <subcellularLocation>
        <location evidence="1 8">Cell membrane</location>
        <topology evidence="1 8">Multi-pass membrane protein</topology>
    </subcellularLocation>
</comment>
<reference evidence="9 10" key="1">
    <citation type="submission" date="2019-04" db="EMBL/GenBank/DDBJ databases">
        <title>Azoarcus nasutitermitis sp. nov. isolated from termite nest.</title>
        <authorList>
            <person name="Lin S.-Y."/>
            <person name="Hameed A."/>
            <person name="Hsu Y.-H."/>
            <person name="Young C.-C."/>
        </authorList>
    </citation>
    <scope>NUCLEOTIDE SEQUENCE [LARGE SCALE GENOMIC DNA]</scope>
    <source>
        <strain evidence="9 10">CC-YHH838</strain>
    </source>
</reference>
<keyword evidence="7 8" id="KW-0472">Membrane</keyword>
<feature type="transmembrane region" description="Helical" evidence="8">
    <location>
        <begin position="214"/>
        <end position="232"/>
    </location>
</feature>
<feature type="transmembrane region" description="Helical" evidence="8">
    <location>
        <begin position="184"/>
        <end position="202"/>
    </location>
</feature>
<evidence type="ECO:0000256" key="8">
    <source>
        <dbReference type="RuleBase" id="RU363041"/>
    </source>
</evidence>
<feature type="transmembrane region" description="Helical" evidence="8">
    <location>
        <begin position="87"/>
        <end position="106"/>
    </location>
</feature>
<feature type="transmembrane region" description="Helical" evidence="8">
    <location>
        <begin position="244"/>
        <end position="264"/>
    </location>
</feature>
<gene>
    <name evidence="9" type="ORF">E6C76_09995</name>
</gene>
<dbReference type="PANTHER" id="PTHR30269:SF37">
    <property type="entry name" value="MEMBRANE TRANSPORTER PROTEIN"/>
    <property type="match status" value="1"/>
</dbReference>
<keyword evidence="6 8" id="KW-1133">Transmembrane helix</keyword>
<dbReference type="GO" id="GO:0005886">
    <property type="term" value="C:plasma membrane"/>
    <property type="evidence" value="ECO:0007669"/>
    <property type="project" value="UniProtKB-SubCell"/>
</dbReference>
<dbReference type="PANTHER" id="PTHR30269">
    <property type="entry name" value="TRANSMEMBRANE PROTEIN YFCA"/>
    <property type="match status" value="1"/>
</dbReference>
<keyword evidence="5 8" id="KW-0812">Transmembrane</keyword>